<dbReference type="Gene3D" id="3.30.70.1620">
    <property type="match status" value="1"/>
</dbReference>
<feature type="compositionally biased region" description="Basic residues" evidence="9">
    <location>
        <begin position="44"/>
        <end position="56"/>
    </location>
</feature>
<feature type="non-terminal residue" evidence="11">
    <location>
        <position position="1352"/>
    </location>
</feature>
<dbReference type="FunFam" id="3.40.50.300:FF:000585">
    <property type="entry name" value="Structural maintenance of chromosomes 4"/>
    <property type="match status" value="1"/>
</dbReference>
<dbReference type="GO" id="GO:0007076">
    <property type="term" value="P:mitotic chromosome condensation"/>
    <property type="evidence" value="ECO:0007669"/>
    <property type="project" value="TreeGrafter"/>
</dbReference>
<feature type="region of interest" description="Disordered" evidence="9">
    <location>
        <begin position="1"/>
        <end position="85"/>
    </location>
</feature>
<dbReference type="GO" id="GO:0000796">
    <property type="term" value="C:condensin complex"/>
    <property type="evidence" value="ECO:0007669"/>
    <property type="project" value="TreeGrafter"/>
</dbReference>
<evidence type="ECO:0000256" key="1">
    <source>
        <dbReference type="ARBA" id="ARBA00004123"/>
    </source>
</evidence>
<evidence type="ECO:0000256" key="6">
    <source>
        <dbReference type="ARBA" id="ARBA00023067"/>
    </source>
</evidence>
<evidence type="ECO:0000256" key="7">
    <source>
        <dbReference type="ARBA" id="ARBA00023242"/>
    </source>
</evidence>
<feature type="domain" description="SMC hinge" evidence="10">
    <location>
        <begin position="639"/>
        <end position="755"/>
    </location>
</feature>
<dbReference type="InterPro" id="IPR036277">
    <property type="entry name" value="SMC_hinge_sf"/>
</dbReference>
<dbReference type="Pfam" id="PF02463">
    <property type="entry name" value="SMC_N"/>
    <property type="match status" value="1"/>
</dbReference>
<dbReference type="EMBL" id="BTRK01000001">
    <property type="protein sequence ID" value="GMR33952.1"/>
    <property type="molecule type" value="Genomic_DNA"/>
</dbReference>
<dbReference type="InterPro" id="IPR027417">
    <property type="entry name" value="P-loop_NTPase"/>
</dbReference>
<dbReference type="GO" id="GO:0005634">
    <property type="term" value="C:nucleus"/>
    <property type="evidence" value="ECO:0007669"/>
    <property type="project" value="UniProtKB-SubCell"/>
</dbReference>
<comment type="subcellular location">
    <subcellularLocation>
        <location evidence="1">Nucleus</location>
    </subcellularLocation>
</comment>
<feature type="compositionally biased region" description="Basic and acidic residues" evidence="9">
    <location>
        <begin position="24"/>
        <end position="43"/>
    </location>
</feature>
<feature type="coiled-coil region" evidence="8">
    <location>
        <begin position="430"/>
        <end position="485"/>
    </location>
</feature>
<feature type="coiled-coil region" evidence="8">
    <location>
        <begin position="518"/>
        <end position="601"/>
    </location>
</feature>
<feature type="compositionally biased region" description="Polar residues" evidence="9">
    <location>
        <begin position="1"/>
        <end position="12"/>
    </location>
</feature>
<evidence type="ECO:0000313" key="12">
    <source>
        <dbReference type="Proteomes" id="UP001328107"/>
    </source>
</evidence>
<dbReference type="InterPro" id="IPR003395">
    <property type="entry name" value="RecF/RecN/SMC_N"/>
</dbReference>
<evidence type="ECO:0000256" key="3">
    <source>
        <dbReference type="ARBA" id="ARBA00022741"/>
    </source>
</evidence>
<gene>
    <name evidence="11" type="ORF">PMAYCL1PPCAC_04147</name>
</gene>
<feature type="non-terminal residue" evidence="11">
    <location>
        <position position="1"/>
    </location>
</feature>
<keyword evidence="12" id="KW-1185">Reference proteome</keyword>
<dbReference type="InterPro" id="IPR010935">
    <property type="entry name" value="SMC_hinge"/>
</dbReference>
<comment type="caution">
    <text evidence="11">The sequence shown here is derived from an EMBL/GenBank/DDBJ whole genome shotgun (WGS) entry which is preliminary data.</text>
</comment>
<evidence type="ECO:0000256" key="5">
    <source>
        <dbReference type="ARBA" id="ARBA00023054"/>
    </source>
</evidence>
<evidence type="ECO:0000256" key="9">
    <source>
        <dbReference type="SAM" id="MobiDB-lite"/>
    </source>
</evidence>
<sequence>SRSKNAAETDTVSDPSEFDFDSDDSMKESRPPKNKLVKKEQKKPAAKKASPSKKQQKKPEGDEGMDVDDDEDDEQRGLAEDIDEEDLLNIKVPDAPIPCMAATGGNRLMITDITVENFKSYYGVRKIGPFHQSFTSIIGPNGSGKSNVIDALLFVFGYKASKIRSKKVSVLIHSSSGKDNLPSCTVTISFQKIIDKPDGTYDVVPNTGFNVSRTAYRNNSSDYRMDDKRVSFKEVAVRLKKVGIDLIHNRFLILQGEVEQIAMMKPKAVKEGEDGMLEYLEDIIGSSRFKMPIEKLVAKIDKLQAERSVQIAKVNSANRDKEALDEPVKTQIEYLTMQNEMTALQCKLHLLKKYRSEDAVAAKEPEKAGLEGEVAKAASTLAEVSAKLKEKKEASDAMTKEISTLQSSIHKTTADLENVVQKDKKRMNDLGRLTNEMKKMEAEVKKEQDKLEDVMKMPEDAKAKIEKLTEQLDKHREELARAQELFDENIPEYNKKTEGDRAKKTKMEEEYSGIAAKLATAESNRKIAENSLRTLMEEYEKKQAQLADLDRSLKAIEDKLATDKGEQTRVLEAIAKTEEEQKAAADEMKAIDERADQIKNRIADLAPLLTDVHQEAFTRQATNRITNAFEQAVAQGKMKGYLGRIGDLGSISAEFDRAISNNFAGKLDMYLVETNKTAAEGTEICKKINTRGTFLSLDRQQRFMHRIKEMEKEKNGYAPRLFNQIKCDDKFKPAFWFVVNDAYVTETITDAKALYDKIKAETKRGSTVVSRDGNMINYQGAIVGGGQIREGKMASGKTAPRRASAIQNDEAAAKKAEEAQREKRELDQEAMEIVRRRRELQMMLDRLGQKLTTQNGDKFKIEKSVKAGEDRMRIQTEQRANREAEVEKSKVDEKTQKAKREDIERLQKERDEAADESKAFKAKIKKIDNEMTKVYDDLVKPHETKTASERDAIDKAEKEMGKQQAVINGSERNIAKQQKKVADIEKDLEERREKTTKLTEEEATFEEAKKEKKERIEEAEKQKAEKDEQLKELRATAAELDKEEVALTKKQKELQEQLKEMCHQIKGMLSVIAEYDLKISKLELNNIADLLFEIPEDFREASTARRYLLDGESDSDLDDFEVFMTHSPTKKKELKETKRARKDEPTSKRRKVLDSTMADTEDEEEVKKEPAEAGEQIEMDQGVNTASTGDEEIMEEETPEERQARREAKILAKRANKAQREDAIKRGEMPVWSRRRIMKMNEDAVKVDLQMLCGQLEILKKQLQPHVLEDYKKKLDKLKSESTALADVKDKFNKHRDLCDDLKKERLDEFMGGFEQIATALREMYQMITLGGDASLELKDVIDPFLEGVQFM</sequence>
<keyword evidence="4" id="KW-0067">ATP-binding</keyword>
<feature type="compositionally biased region" description="Basic and acidic residues" evidence="9">
    <location>
        <begin position="811"/>
        <end position="824"/>
    </location>
</feature>
<feature type="region of interest" description="Disordered" evidence="9">
    <location>
        <begin position="866"/>
        <end position="917"/>
    </location>
</feature>
<dbReference type="SMART" id="SM00968">
    <property type="entry name" value="SMC_hinge"/>
    <property type="match status" value="1"/>
</dbReference>
<proteinExistence type="inferred from homology"/>
<feature type="compositionally biased region" description="Acidic residues" evidence="9">
    <location>
        <begin position="62"/>
        <end position="85"/>
    </location>
</feature>
<dbReference type="Proteomes" id="UP001328107">
    <property type="component" value="Unassembled WGS sequence"/>
</dbReference>
<evidence type="ECO:0000256" key="4">
    <source>
        <dbReference type="ARBA" id="ARBA00022840"/>
    </source>
</evidence>
<protein>
    <recommendedName>
        <fullName evidence="10">SMC hinge domain-containing protein</fullName>
    </recommendedName>
</protein>
<feature type="region of interest" description="Disordered" evidence="9">
    <location>
        <begin position="1128"/>
        <end position="1174"/>
    </location>
</feature>
<organism evidence="11 12">
    <name type="scientific">Pristionchus mayeri</name>
    <dbReference type="NCBI Taxonomy" id="1317129"/>
    <lineage>
        <taxon>Eukaryota</taxon>
        <taxon>Metazoa</taxon>
        <taxon>Ecdysozoa</taxon>
        <taxon>Nematoda</taxon>
        <taxon>Chromadorea</taxon>
        <taxon>Rhabditida</taxon>
        <taxon>Rhabditina</taxon>
        <taxon>Diplogasteromorpha</taxon>
        <taxon>Diplogasteroidea</taxon>
        <taxon>Neodiplogasteridae</taxon>
        <taxon>Pristionchus</taxon>
    </lineage>
</organism>
<feature type="region of interest" description="Disordered" evidence="9">
    <location>
        <begin position="800"/>
        <end position="824"/>
    </location>
</feature>
<reference evidence="12" key="1">
    <citation type="submission" date="2022-10" db="EMBL/GenBank/DDBJ databases">
        <title>Genome assembly of Pristionchus species.</title>
        <authorList>
            <person name="Yoshida K."/>
            <person name="Sommer R.J."/>
        </authorList>
    </citation>
    <scope>NUCLEOTIDE SEQUENCE [LARGE SCALE GENOMIC DNA]</scope>
    <source>
        <strain evidence="12">RS5460</strain>
    </source>
</reference>
<evidence type="ECO:0000256" key="2">
    <source>
        <dbReference type="ARBA" id="ARBA00006005"/>
    </source>
</evidence>
<feature type="region of interest" description="Disordered" evidence="9">
    <location>
        <begin position="991"/>
        <end position="1028"/>
    </location>
</feature>
<evidence type="ECO:0000313" key="11">
    <source>
        <dbReference type="EMBL" id="GMR33952.1"/>
    </source>
</evidence>
<dbReference type="PANTHER" id="PTHR18937">
    <property type="entry name" value="STRUCTURAL MAINTENANCE OF CHROMOSOMES SMC FAMILY MEMBER"/>
    <property type="match status" value="1"/>
</dbReference>
<evidence type="ECO:0000256" key="8">
    <source>
        <dbReference type="SAM" id="Coils"/>
    </source>
</evidence>
<feature type="coiled-coil region" evidence="8">
    <location>
        <begin position="1268"/>
        <end position="1305"/>
    </location>
</feature>
<dbReference type="Gene3D" id="3.40.50.300">
    <property type="entry name" value="P-loop containing nucleotide triphosphate hydrolases"/>
    <property type="match status" value="2"/>
</dbReference>
<name>A0AAN4Z3N1_9BILA</name>
<dbReference type="PANTHER" id="PTHR18937:SF172">
    <property type="entry name" value="STRUCTURAL MAINTENANCE OF CHROMOSOMES PROTEIN"/>
    <property type="match status" value="1"/>
</dbReference>
<keyword evidence="5 8" id="KW-0175">Coiled coil</keyword>
<keyword evidence="3" id="KW-0547">Nucleotide-binding</keyword>
<comment type="similarity">
    <text evidence="2">Belongs to the SMC family. SMC4 subfamily.</text>
</comment>
<feature type="compositionally biased region" description="Basic and acidic residues" evidence="9">
    <location>
        <begin position="1130"/>
        <end position="1147"/>
    </location>
</feature>
<keyword evidence="7" id="KW-0539">Nucleus</keyword>
<evidence type="ECO:0000259" key="10">
    <source>
        <dbReference type="SMART" id="SM00968"/>
    </source>
</evidence>
<dbReference type="PIRSF" id="PIRSF005719">
    <property type="entry name" value="SMC"/>
    <property type="match status" value="1"/>
</dbReference>
<dbReference type="Gene3D" id="1.20.1060.20">
    <property type="match status" value="1"/>
</dbReference>
<dbReference type="SUPFAM" id="SSF52540">
    <property type="entry name" value="P-loop containing nucleoside triphosphate hydrolases"/>
    <property type="match status" value="1"/>
</dbReference>
<dbReference type="Pfam" id="PF06470">
    <property type="entry name" value="SMC_hinge"/>
    <property type="match status" value="1"/>
</dbReference>
<accession>A0AAN4Z3N1</accession>
<dbReference type="Gene3D" id="1.10.287.1490">
    <property type="match status" value="1"/>
</dbReference>
<keyword evidence="6" id="KW-0226">DNA condensation</keyword>
<dbReference type="SUPFAM" id="SSF75553">
    <property type="entry name" value="Smc hinge domain"/>
    <property type="match status" value="1"/>
</dbReference>
<feature type="coiled-coil region" evidence="8">
    <location>
        <begin position="374"/>
        <end position="401"/>
    </location>
</feature>
<dbReference type="InterPro" id="IPR024704">
    <property type="entry name" value="SMC"/>
</dbReference>
<dbReference type="GO" id="GO:0016887">
    <property type="term" value="F:ATP hydrolysis activity"/>
    <property type="evidence" value="ECO:0007669"/>
    <property type="project" value="InterPro"/>
</dbReference>
<dbReference type="GO" id="GO:0005524">
    <property type="term" value="F:ATP binding"/>
    <property type="evidence" value="ECO:0007669"/>
    <property type="project" value="UniProtKB-KW"/>
</dbReference>